<keyword evidence="2" id="KW-0732">Signal</keyword>
<dbReference type="EMBL" id="KE346376">
    <property type="protein sequence ID" value="KJE97986.1"/>
    <property type="molecule type" value="Genomic_DNA"/>
</dbReference>
<reference evidence="4" key="1">
    <citation type="submission" date="2011-02" db="EMBL/GenBank/DDBJ databases">
        <title>The Genome Sequence of Capsaspora owczarzaki ATCC 30864.</title>
        <authorList>
            <person name="Russ C."/>
            <person name="Cuomo C."/>
            <person name="Burger G."/>
            <person name="Gray M.W."/>
            <person name="Holland P.W.H."/>
            <person name="King N."/>
            <person name="Lang F.B.F."/>
            <person name="Roger A.J."/>
            <person name="Ruiz-Trillo I."/>
            <person name="Young S.K."/>
            <person name="Zeng Q."/>
            <person name="Gargeya S."/>
            <person name="Alvarado L."/>
            <person name="Berlin A."/>
            <person name="Chapman S.B."/>
            <person name="Chen Z."/>
            <person name="Freedman E."/>
            <person name="Gellesch M."/>
            <person name="Goldberg J."/>
            <person name="Griggs A."/>
            <person name="Gujja S."/>
            <person name="Heilman E."/>
            <person name="Heiman D."/>
            <person name="Howarth C."/>
            <person name="Mehta T."/>
            <person name="Neiman D."/>
            <person name="Pearson M."/>
            <person name="Roberts A."/>
            <person name="Saif S."/>
            <person name="Shea T."/>
            <person name="Shenoy N."/>
            <person name="Sisk P."/>
            <person name="Stolte C."/>
            <person name="Sykes S."/>
            <person name="White J."/>
            <person name="Yandava C."/>
            <person name="Haas B."/>
            <person name="Nusbaum C."/>
            <person name="Birren B."/>
        </authorList>
    </citation>
    <scope>NUCLEOTIDE SEQUENCE</scope>
    <source>
        <strain evidence="4">ATCC 30864</strain>
    </source>
</reference>
<feature type="compositionally biased region" description="Low complexity" evidence="1">
    <location>
        <begin position="42"/>
        <end position="56"/>
    </location>
</feature>
<dbReference type="Proteomes" id="UP000008743">
    <property type="component" value="Unassembled WGS sequence"/>
</dbReference>
<evidence type="ECO:0000256" key="2">
    <source>
        <dbReference type="SAM" id="SignalP"/>
    </source>
</evidence>
<protein>
    <recommendedName>
        <fullName evidence="5">Secreted protein</fullName>
    </recommendedName>
</protein>
<dbReference type="AlphaFoldDB" id="A0A0D2USP9"/>
<organism evidence="3 4">
    <name type="scientific">Capsaspora owczarzaki (strain ATCC 30864)</name>
    <dbReference type="NCBI Taxonomy" id="595528"/>
    <lineage>
        <taxon>Eukaryota</taxon>
        <taxon>Filasterea</taxon>
        <taxon>Capsaspora</taxon>
    </lineage>
</organism>
<evidence type="ECO:0000313" key="4">
    <source>
        <dbReference type="Proteomes" id="UP000008743"/>
    </source>
</evidence>
<feature type="chain" id="PRO_5002265714" description="Secreted protein" evidence="2">
    <location>
        <begin position="38"/>
        <end position="104"/>
    </location>
</feature>
<evidence type="ECO:0000313" key="3">
    <source>
        <dbReference type="EMBL" id="KJE97986.1"/>
    </source>
</evidence>
<feature type="region of interest" description="Disordered" evidence="1">
    <location>
        <begin position="42"/>
        <end position="66"/>
    </location>
</feature>
<gene>
    <name evidence="3" type="ORF">CAOG_008045</name>
</gene>
<accession>A0A0D2USP9</accession>
<proteinExistence type="predicted"/>
<feature type="signal peptide" evidence="2">
    <location>
        <begin position="1"/>
        <end position="37"/>
    </location>
</feature>
<dbReference type="InParanoid" id="A0A0D2USP9"/>
<keyword evidence="4" id="KW-1185">Reference proteome</keyword>
<dbReference type="RefSeq" id="XP_004342646.1">
    <property type="nucleotide sequence ID" value="XM_004342597.1"/>
</dbReference>
<sequence length="104" mass="11113">MRLLIVVFIRRHTNQLIDSAGLLALALVLLLPAAAKAVPLHSTTTASQASATKSSQRPGGGVVGQEDQLAANPWLHSLRRRASIDLPHRLVDRATGNPNKPLLT</sequence>
<name>A0A0D2USP9_CAPO3</name>
<evidence type="ECO:0008006" key="5">
    <source>
        <dbReference type="Google" id="ProtNLM"/>
    </source>
</evidence>
<evidence type="ECO:0000256" key="1">
    <source>
        <dbReference type="SAM" id="MobiDB-lite"/>
    </source>
</evidence>